<name>A0A6M3M0V4_9ZZZZ</name>
<gene>
    <name evidence="1" type="ORF">MM171A00973_0009</name>
</gene>
<accession>A0A6M3M0V4</accession>
<organism evidence="1">
    <name type="scientific">viral metagenome</name>
    <dbReference type="NCBI Taxonomy" id="1070528"/>
    <lineage>
        <taxon>unclassified sequences</taxon>
        <taxon>metagenomes</taxon>
        <taxon>organismal metagenomes</taxon>
    </lineage>
</organism>
<proteinExistence type="predicted"/>
<evidence type="ECO:0000313" key="1">
    <source>
        <dbReference type="EMBL" id="QJA99524.1"/>
    </source>
</evidence>
<protein>
    <submittedName>
        <fullName evidence="1">Uncharacterized protein</fullName>
    </submittedName>
</protein>
<dbReference type="AlphaFoldDB" id="A0A6M3M0V4"/>
<reference evidence="1" key="1">
    <citation type="submission" date="2020-03" db="EMBL/GenBank/DDBJ databases">
        <title>The deep terrestrial virosphere.</title>
        <authorList>
            <person name="Holmfeldt K."/>
            <person name="Nilsson E."/>
            <person name="Simone D."/>
            <person name="Lopez-Fernandez M."/>
            <person name="Wu X."/>
            <person name="de Brujin I."/>
            <person name="Lundin D."/>
            <person name="Andersson A."/>
            <person name="Bertilsson S."/>
            <person name="Dopson M."/>
        </authorList>
    </citation>
    <scope>NUCLEOTIDE SEQUENCE</scope>
    <source>
        <strain evidence="1">MM171A00973</strain>
    </source>
</reference>
<sequence length="84" mass="9373">MEKTYPDVEQVNCRATPKGDLIICTLSARTKNNGVENKVMTLHYAGFTGDMKTYMIGTGLTAYRPEGKKLQCKVKDTRLECKAP</sequence>
<dbReference type="EMBL" id="MT143655">
    <property type="protein sequence ID" value="QJA99524.1"/>
    <property type="molecule type" value="Genomic_DNA"/>
</dbReference>